<feature type="compositionally biased region" description="Low complexity" evidence="1">
    <location>
        <begin position="303"/>
        <end position="328"/>
    </location>
</feature>
<comment type="caution">
    <text evidence="3">The sequence shown here is derived from an EMBL/GenBank/DDBJ whole genome shotgun (WGS) entry which is preliminary data.</text>
</comment>
<feature type="compositionally biased region" description="Polar residues" evidence="1">
    <location>
        <begin position="90"/>
        <end position="100"/>
    </location>
</feature>
<proteinExistence type="predicted"/>
<feature type="domain" description="C2H2-type" evidence="2">
    <location>
        <begin position="15"/>
        <end position="38"/>
    </location>
</feature>
<dbReference type="PROSITE" id="PS00028">
    <property type="entry name" value="ZINC_FINGER_C2H2_1"/>
    <property type="match status" value="1"/>
</dbReference>
<dbReference type="EMBL" id="QPFP01000007">
    <property type="protein sequence ID" value="TEB35816.1"/>
    <property type="molecule type" value="Genomic_DNA"/>
</dbReference>
<keyword evidence="4" id="KW-1185">Reference proteome</keyword>
<reference evidence="3 4" key="1">
    <citation type="journal article" date="2019" name="Nat. Ecol. Evol.">
        <title>Megaphylogeny resolves global patterns of mushroom evolution.</title>
        <authorList>
            <person name="Varga T."/>
            <person name="Krizsan K."/>
            <person name="Foldi C."/>
            <person name="Dima B."/>
            <person name="Sanchez-Garcia M."/>
            <person name="Sanchez-Ramirez S."/>
            <person name="Szollosi G.J."/>
            <person name="Szarkandi J.G."/>
            <person name="Papp V."/>
            <person name="Albert L."/>
            <person name="Andreopoulos W."/>
            <person name="Angelini C."/>
            <person name="Antonin V."/>
            <person name="Barry K.W."/>
            <person name="Bougher N.L."/>
            <person name="Buchanan P."/>
            <person name="Buyck B."/>
            <person name="Bense V."/>
            <person name="Catcheside P."/>
            <person name="Chovatia M."/>
            <person name="Cooper J."/>
            <person name="Damon W."/>
            <person name="Desjardin D."/>
            <person name="Finy P."/>
            <person name="Geml J."/>
            <person name="Haridas S."/>
            <person name="Hughes K."/>
            <person name="Justo A."/>
            <person name="Karasinski D."/>
            <person name="Kautmanova I."/>
            <person name="Kiss B."/>
            <person name="Kocsube S."/>
            <person name="Kotiranta H."/>
            <person name="LaButti K.M."/>
            <person name="Lechner B.E."/>
            <person name="Liimatainen K."/>
            <person name="Lipzen A."/>
            <person name="Lukacs Z."/>
            <person name="Mihaltcheva S."/>
            <person name="Morgado L.N."/>
            <person name="Niskanen T."/>
            <person name="Noordeloos M.E."/>
            <person name="Ohm R.A."/>
            <person name="Ortiz-Santana B."/>
            <person name="Ovrebo C."/>
            <person name="Racz N."/>
            <person name="Riley R."/>
            <person name="Savchenko A."/>
            <person name="Shiryaev A."/>
            <person name="Soop K."/>
            <person name="Spirin V."/>
            <person name="Szebenyi C."/>
            <person name="Tomsovsky M."/>
            <person name="Tulloss R.E."/>
            <person name="Uehling J."/>
            <person name="Grigoriev I.V."/>
            <person name="Vagvolgyi C."/>
            <person name="Papp T."/>
            <person name="Martin F.M."/>
            <person name="Miettinen O."/>
            <person name="Hibbett D.S."/>
            <person name="Nagy L.G."/>
        </authorList>
    </citation>
    <scope>NUCLEOTIDE SEQUENCE [LARGE SCALE GENOMIC DNA]</scope>
    <source>
        <strain evidence="3 4">FP101781</strain>
    </source>
</reference>
<feature type="region of interest" description="Disordered" evidence="1">
    <location>
        <begin position="127"/>
        <end position="194"/>
    </location>
</feature>
<dbReference type="InterPro" id="IPR013087">
    <property type="entry name" value="Znf_C2H2_type"/>
</dbReference>
<organism evidence="3 4">
    <name type="scientific">Coprinellus micaceus</name>
    <name type="common">Glistening ink-cap mushroom</name>
    <name type="synonym">Coprinus micaceus</name>
    <dbReference type="NCBI Taxonomy" id="71717"/>
    <lineage>
        <taxon>Eukaryota</taxon>
        <taxon>Fungi</taxon>
        <taxon>Dikarya</taxon>
        <taxon>Basidiomycota</taxon>
        <taxon>Agaricomycotina</taxon>
        <taxon>Agaricomycetes</taxon>
        <taxon>Agaricomycetidae</taxon>
        <taxon>Agaricales</taxon>
        <taxon>Agaricineae</taxon>
        <taxon>Psathyrellaceae</taxon>
        <taxon>Coprinellus</taxon>
    </lineage>
</organism>
<sequence>MASFDSQQLPAVHYCRFDWCLSSFSTPSDYIRHAFLEHLRKEPFEKKCFRRKDLADIERAEEGIGESMSIPMPGRMIASSHDNIVKEDSAQSTFQQVPSSLPTPPVSEAASPPAHIHPILALPQDAGVDPNLLSAPSPTPAQLFSADDGQYRIKTPSFRDLSSRNDAIHPRKRQRLDLNPSDLSRRNPSLDSATSNADCYAVEQHLTQSLEDAMEDGELQLSDLIHQERLDDIENPVMEQSVPYTDASASIRMPVILPPQSQPFFTQGSDLYAGEIFQSHVPLSDSPELEPAPTFQPAEVAHSTSNQSTNQTESSQESENSSTSKSSNVSMPPPAQPPRRTIQSQLKSSSQDPDPFFFPSSGASARKPFYPQAEVAAPERQAALKKEPSPTRSPQLTPKHRRKAKSRNPRGLSGSFDLMAAPQARQKLGSPFNSTGLQNPRSGWEYQTQDESLPPIMTQAPYGSQDF</sequence>
<dbReference type="STRING" id="71717.A0A4Y7TNU3"/>
<feature type="compositionally biased region" description="Polar residues" evidence="1">
    <location>
        <begin position="341"/>
        <end position="352"/>
    </location>
</feature>
<protein>
    <recommendedName>
        <fullName evidence="2">C2H2-type domain-containing protein</fullName>
    </recommendedName>
</protein>
<evidence type="ECO:0000256" key="1">
    <source>
        <dbReference type="SAM" id="MobiDB-lite"/>
    </source>
</evidence>
<gene>
    <name evidence="3" type="ORF">FA13DRAFT_1728674</name>
</gene>
<dbReference type="Proteomes" id="UP000298030">
    <property type="component" value="Unassembled WGS sequence"/>
</dbReference>
<accession>A0A4Y7TNU3</accession>
<evidence type="ECO:0000313" key="4">
    <source>
        <dbReference type="Proteomes" id="UP000298030"/>
    </source>
</evidence>
<evidence type="ECO:0000313" key="3">
    <source>
        <dbReference type="EMBL" id="TEB35816.1"/>
    </source>
</evidence>
<feature type="region of interest" description="Disordered" evidence="1">
    <location>
        <begin position="89"/>
        <end position="112"/>
    </location>
</feature>
<name>A0A4Y7TNU3_COPMI</name>
<dbReference type="OrthoDB" id="3270241at2759"/>
<evidence type="ECO:0000259" key="2">
    <source>
        <dbReference type="PROSITE" id="PS00028"/>
    </source>
</evidence>
<dbReference type="AlphaFoldDB" id="A0A4Y7TNU3"/>
<feature type="region of interest" description="Disordered" evidence="1">
    <location>
        <begin position="298"/>
        <end position="467"/>
    </location>
</feature>
<feature type="compositionally biased region" description="Polar residues" evidence="1">
    <location>
        <begin position="431"/>
        <end position="451"/>
    </location>
</feature>
<feature type="compositionally biased region" description="Basic residues" evidence="1">
    <location>
        <begin position="398"/>
        <end position="408"/>
    </location>
</feature>